<protein>
    <recommendedName>
        <fullName evidence="4">Sulfotransferase domain-containing protein</fullName>
    </recommendedName>
</protein>
<accession>A0ABD3M2N8</accession>
<dbReference type="SUPFAM" id="SSF52540">
    <property type="entry name" value="P-loop containing nucleoside triphosphate hydrolases"/>
    <property type="match status" value="1"/>
</dbReference>
<evidence type="ECO:0000313" key="2">
    <source>
        <dbReference type="EMBL" id="KAL3758251.1"/>
    </source>
</evidence>
<feature type="region of interest" description="Disordered" evidence="1">
    <location>
        <begin position="1"/>
        <end position="34"/>
    </location>
</feature>
<evidence type="ECO:0008006" key="4">
    <source>
        <dbReference type="Google" id="ProtNLM"/>
    </source>
</evidence>
<keyword evidence="3" id="KW-1185">Reference proteome</keyword>
<evidence type="ECO:0000313" key="3">
    <source>
        <dbReference type="Proteomes" id="UP001530293"/>
    </source>
</evidence>
<dbReference type="Pfam" id="PF13469">
    <property type="entry name" value="Sulfotransfer_3"/>
    <property type="match status" value="1"/>
</dbReference>
<dbReference type="AlphaFoldDB" id="A0ABD3M2N8"/>
<organism evidence="2 3">
    <name type="scientific">Discostella pseudostelligera</name>
    <dbReference type="NCBI Taxonomy" id="259834"/>
    <lineage>
        <taxon>Eukaryota</taxon>
        <taxon>Sar</taxon>
        <taxon>Stramenopiles</taxon>
        <taxon>Ochrophyta</taxon>
        <taxon>Bacillariophyta</taxon>
        <taxon>Coscinodiscophyceae</taxon>
        <taxon>Thalassiosirophycidae</taxon>
        <taxon>Stephanodiscales</taxon>
        <taxon>Stephanodiscaceae</taxon>
        <taxon>Discostella</taxon>
    </lineage>
</organism>
<dbReference type="EMBL" id="JALLBG020000237">
    <property type="protein sequence ID" value="KAL3758251.1"/>
    <property type="molecule type" value="Genomic_DNA"/>
</dbReference>
<evidence type="ECO:0000256" key="1">
    <source>
        <dbReference type="SAM" id="MobiDB-lite"/>
    </source>
</evidence>
<comment type="caution">
    <text evidence="2">The sequence shown here is derived from an EMBL/GenBank/DDBJ whole genome shotgun (WGS) entry which is preliminary data.</text>
</comment>
<dbReference type="InterPro" id="IPR027417">
    <property type="entry name" value="P-loop_NTPase"/>
</dbReference>
<gene>
    <name evidence="2" type="ORF">ACHAWU_004889</name>
</gene>
<dbReference type="Proteomes" id="UP001530293">
    <property type="component" value="Unassembled WGS sequence"/>
</dbReference>
<name>A0ABD3M2N8_9STRA</name>
<sequence length="341" mass="39408">MSTIKHRNTGIESAGGASPSTVHRGSDTHTSPSSSSFFHAMFTKHRIRLRMSSVAFIFFISLEILRNTVIQVRNDKSGNKDHLVDSQIQIMEQSKRSTFDGLRAIVTGFEHSGTTLIGSLLFNAPCVIGAHETGYLVSDSPIQINDAKPWFDWNVQKLRPMGYRLVHSDIQAMKNTTNFFDMYQVLRQRSYLFNDLNDEEHCPKPAEMIDKTPRYVYPKYFERILKRTPGVPVIVTQKGFDKLRDSWRRRKGSMTQEFYNETFDNVNKMIAKYPNRILIIHEEDLMAHPDEVMADVFHHVGLKWRTEYLQMEGLLKKFVNDPESTKWVQGWKFTAGKHSPS</sequence>
<reference evidence="2 3" key="1">
    <citation type="submission" date="2024-10" db="EMBL/GenBank/DDBJ databases">
        <title>Updated reference genomes for cyclostephanoid diatoms.</title>
        <authorList>
            <person name="Roberts W.R."/>
            <person name="Alverson A.J."/>
        </authorList>
    </citation>
    <scope>NUCLEOTIDE SEQUENCE [LARGE SCALE GENOMIC DNA]</scope>
    <source>
        <strain evidence="2 3">AJA232-27</strain>
    </source>
</reference>
<dbReference type="Gene3D" id="3.40.50.300">
    <property type="entry name" value="P-loop containing nucleotide triphosphate hydrolases"/>
    <property type="match status" value="1"/>
</dbReference>
<proteinExistence type="predicted"/>